<dbReference type="SMART" id="SM00220">
    <property type="entry name" value="S_TKc"/>
    <property type="match status" value="1"/>
</dbReference>
<feature type="domain" description="Protein kinase" evidence="11">
    <location>
        <begin position="188"/>
        <end position="685"/>
    </location>
</feature>
<dbReference type="GO" id="GO:0050684">
    <property type="term" value="P:regulation of mRNA processing"/>
    <property type="evidence" value="ECO:0007669"/>
    <property type="project" value="TreeGrafter"/>
</dbReference>
<dbReference type="Gene3D" id="1.10.510.10">
    <property type="entry name" value="Transferase(Phosphotransferase) domain 1"/>
    <property type="match status" value="2"/>
</dbReference>
<dbReference type="InterPro" id="IPR017441">
    <property type="entry name" value="Protein_kinase_ATP_BS"/>
</dbReference>
<dbReference type="OrthoDB" id="2649at2759"/>
<feature type="compositionally biased region" description="Low complexity" evidence="10">
    <location>
        <begin position="361"/>
        <end position="372"/>
    </location>
</feature>
<dbReference type="EC" id="2.7.11.1" evidence="1"/>
<feature type="compositionally biased region" description="Basic and acidic residues" evidence="10">
    <location>
        <begin position="113"/>
        <end position="122"/>
    </location>
</feature>
<evidence type="ECO:0000256" key="4">
    <source>
        <dbReference type="ARBA" id="ARBA00022741"/>
    </source>
</evidence>
<dbReference type="GO" id="GO:0005634">
    <property type="term" value="C:nucleus"/>
    <property type="evidence" value="ECO:0007669"/>
    <property type="project" value="TreeGrafter"/>
</dbReference>
<dbReference type="AlphaFoldDB" id="A0A1E4TPB0"/>
<reference evidence="13" key="1">
    <citation type="submission" date="2016-05" db="EMBL/GenBank/DDBJ databases">
        <title>Comparative genomics of biotechnologically important yeasts.</title>
        <authorList>
            <consortium name="DOE Joint Genome Institute"/>
            <person name="Riley R."/>
            <person name="Haridas S."/>
            <person name="Wolfe K.H."/>
            <person name="Lopes M.R."/>
            <person name="Hittinger C.T."/>
            <person name="Goker M."/>
            <person name="Salamov A."/>
            <person name="Wisecaver J."/>
            <person name="Long T.M."/>
            <person name="Aerts A.L."/>
            <person name="Barry K."/>
            <person name="Choi C."/>
            <person name="Clum A."/>
            <person name="Coughlan A.Y."/>
            <person name="Deshpande S."/>
            <person name="Douglass A.P."/>
            <person name="Hanson S.J."/>
            <person name="Klenk H.-P."/>
            <person name="Labutti K."/>
            <person name="Lapidus A."/>
            <person name="Lindquist E."/>
            <person name="Lipzen A."/>
            <person name="Meier-Kolthoff J.P."/>
            <person name="Ohm R.A."/>
            <person name="Otillar R.P."/>
            <person name="Pangilinan J."/>
            <person name="Peng Y."/>
            <person name="Rokas A."/>
            <person name="Rosa C.A."/>
            <person name="Scheuner C."/>
            <person name="Sibirny A.A."/>
            <person name="Slot J.C."/>
            <person name="Stielow J.B."/>
            <person name="Sun H."/>
            <person name="Kurtzman C.P."/>
            <person name="Blackwell M."/>
            <person name="Grigoriev I.V."/>
            <person name="Jeffries T.W."/>
        </authorList>
    </citation>
    <scope>NUCLEOTIDE SEQUENCE [LARGE SCALE GENOMIC DNA]</scope>
    <source>
        <strain evidence="13">NRRL Y-2460</strain>
    </source>
</reference>
<proteinExistence type="predicted"/>
<dbReference type="GO" id="GO:0010494">
    <property type="term" value="C:cytoplasmic stress granule"/>
    <property type="evidence" value="ECO:0007669"/>
    <property type="project" value="EnsemblFungi"/>
</dbReference>
<dbReference type="GO" id="GO:0006376">
    <property type="term" value="P:mRNA splice site recognition"/>
    <property type="evidence" value="ECO:0007669"/>
    <property type="project" value="EnsemblFungi"/>
</dbReference>
<dbReference type="Proteomes" id="UP000094236">
    <property type="component" value="Unassembled WGS sequence"/>
</dbReference>
<comment type="catalytic activity">
    <reaction evidence="8">
        <text>L-seryl-[protein] + ATP = O-phospho-L-seryl-[protein] + ADP + H(+)</text>
        <dbReference type="Rhea" id="RHEA:17989"/>
        <dbReference type="Rhea" id="RHEA-COMP:9863"/>
        <dbReference type="Rhea" id="RHEA-COMP:11604"/>
        <dbReference type="ChEBI" id="CHEBI:15378"/>
        <dbReference type="ChEBI" id="CHEBI:29999"/>
        <dbReference type="ChEBI" id="CHEBI:30616"/>
        <dbReference type="ChEBI" id="CHEBI:83421"/>
        <dbReference type="ChEBI" id="CHEBI:456216"/>
        <dbReference type="EC" id="2.7.11.1"/>
    </reaction>
</comment>
<accession>A0A1E4TPB0</accession>
<feature type="compositionally biased region" description="Gly residues" evidence="10">
    <location>
        <begin position="87"/>
        <end position="97"/>
    </location>
</feature>
<dbReference type="PROSITE" id="PS00108">
    <property type="entry name" value="PROTEIN_KINASE_ST"/>
    <property type="match status" value="1"/>
</dbReference>
<feature type="compositionally biased region" description="Acidic residues" evidence="10">
    <location>
        <begin position="141"/>
        <end position="153"/>
    </location>
</feature>
<dbReference type="Pfam" id="PF00069">
    <property type="entry name" value="Pkinase"/>
    <property type="match status" value="2"/>
</dbReference>
<evidence type="ECO:0000256" key="2">
    <source>
        <dbReference type="ARBA" id="ARBA00022527"/>
    </source>
</evidence>
<dbReference type="GO" id="GO:0030447">
    <property type="term" value="P:filamentous growth"/>
    <property type="evidence" value="ECO:0007669"/>
    <property type="project" value="UniProtKB-ARBA"/>
</dbReference>
<dbReference type="GO" id="GO:0009410">
    <property type="term" value="P:response to xenobiotic stimulus"/>
    <property type="evidence" value="ECO:0007669"/>
    <property type="project" value="EnsemblFungi"/>
</dbReference>
<feature type="compositionally biased region" description="Low complexity" evidence="10">
    <location>
        <begin position="454"/>
        <end position="481"/>
    </location>
</feature>
<dbReference type="InterPro" id="IPR051334">
    <property type="entry name" value="SRPK"/>
</dbReference>
<dbReference type="Gene3D" id="3.30.200.20">
    <property type="entry name" value="Phosphorylase Kinase, domain 1"/>
    <property type="match status" value="1"/>
</dbReference>
<evidence type="ECO:0000256" key="3">
    <source>
        <dbReference type="ARBA" id="ARBA00022679"/>
    </source>
</evidence>
<evidence type="ECO:0000256" key="8">
    <source>
        <dbReference type="ARBA" id="ARBA00048679"/>
    </source>
</evidence>
<evidence type="ECO:0000256" key="5">
    <source>
        <dbReference type="ARBA" id="ARBA00022777"/>
    </source>
</evidence>
<dbReference type="InterPro" id="IPR008271">
    <property type="entry name" value="Ser/Thr_kinase_AS"/>
</dbReference>
<dbReference type="GO" id="GO:0035617">
    <property type="term" value="P:stress granule disassembly"/>
    <property type="evidence" value="ECO:0007669"/>
    <property type="project" value="EnsemblFungi"/>
</dbReference>
<feature type="binding site" evidence="9">
    <location>
        <position position="217"/>
    </location>
    <ligand>
        <name>ATP</name>
        <dbReference type="ChEBI" id="CHEBI:30616"/>
    </ligand>
</feature>
<feature type="compositionally biased region" description="Low complexity" evidence="10">
    <location>
        <begin position="36"/>
        <end position="59"/>
    </location>
</feature>
<dbReference type="InterPro" id="IPR000719">
    <property type="entry name" value="Prot_kinase_dom"/>
</dbReference>
<name>A0A1E4TPB0_PACTA</name>
<evidence type="ECO:0000259" key="11">
    <source>
        <dbReference type="PROSITE" id="PS50011"/>
    </source>
</evidence>
<evidence type="ECO:0000256" key="6">
    <source>
        <dbReference type="ARBA" id="ARBA00022840"/>
    </source>
</evidence>
<keyword evidence="5" id="KW-0418">Kinase</keyword>
<dbReference type="GO" id="GO:0042307">
    <property type="term" value="P:positive regulation of protein import into nucleus"/>
    <property type="evidence" value="ECO:0007669"/>
    <property type="project" value="EnsemblFungi"/>
</dbReference>
<feature type="region of interest" description="Disordered" evidence="10">
    <location>
        <begin position="29"/>
        <end position="153"/>
    </location>
</feature>
<dbReference type="CDD" id="cd14136">
    <property type="entry name" value="STKc_SRPK"/>
    <property type="match status" value="1"/>
</dbReference>
<comment type="catalytic activity">
    <reaction evidence="7">
        <text>L-threonyl-[protein] + ATP = O-phospho-L-threonyl-[protein] + ADP + H(+)</text>
        <dbReference type="Rhea" id="RHEA:46608"/>
        <dbReference type="Rhea" id="RHEA-COMP:11060"/>
        <dbReference type="Rhea" id="RHEA-COMP:11605"/>
        <dbReference type="ChEBI" id="CHEBI:15378"/>
        <dbReference type="ChEBI" id="CHEBI:30013"/>
        <dbReference type="ChEBI" id="CHEBI:30616"/>
        <dbReference type="ChEBI" id="CHEBI:61977"/>
        <dbReference type="ChEBI" id="CHEBI:456216"/>
        <dbReference type="EC" id="2.7.11.1"/>
    </reaction>
</comment>
<evidence type="ECO:0000313" key="12">
    <source>
        <dbReference type="EMBL" id="ODV93581.1"/>
    </source>
</evidence>
<dbReference type="PANTHER" id="PTHR47634">
    <property type="entry name" value="PROTEIN KINASE DOMAIN-CONTAINING PROTEIN-RELATED"/>
    <property type="match status" value="1"/>
</dbReference>
<dbReference type="GO" id="GO:0030003">
    <property type="term" value="P:intracellular monoatomic cation homeostasis"/>
    <property type="evidence" value="ECO:0007669"/>
    <property type="project" value="EnsemblFungi"/>
</dbReference>
<evidence type="ECO:0000256" key="7">
    <source>
        <dbReference type="ARBA" id="ARBA00047899"/>
    </source>
</evidence>
<keyword evidence="4 9" id="KW-0547">Nucleotide-binding</keyword>
<evidence type="ECO:0000256" key="9">
    <source>
        <dbReference type="PROSITE-ProRule" id="PRU10141"/>
    </source>
</evidence>
<keyword evidence="3" id="KW-0808">Transferase</keyword>
<feature type="region of interest" description="Disordered" evidence="10">
    <location>
        <begin position="361"/>
        <end position="434"/>
    </location>
</feature>
<dbReference type="InterPro" id="IPR011009">
    <property type="entry name" value="Kinase-like_dom_sf"/>
</dbReference>
<dbReference type="PANTHER" id="PTHR47634:SF9">
    <property type="entry name" value="PROTEIN KINASE DOMAIN-CONTAINING PROTEIN-RELATED"/>
    <property type="match status" value="1"/>
</dbReference>
<dbReference type="GO" id="GO:0005524">
    <property type="term" value="F:ATP binding"/>
    <property type="evidence" value="ECO:0007669"/>
    <property type="project" value="UniProtKB-UniRule"/>
</dbReference>
<dbReference type="PROSITE" id="PS00107">
    <property type="entry name" value="PROTEIN_KINASE_ATP"/>
    <property type="match status" value="1"/>
</dbReference>
<gene>
    <name evidence="12" type="ORF">PACTADRAFT_51368</name>
</gene>
<feature type="region of interest" description="Disordered" evidence="10">
    <location>
        <begin position="454"/>
        <end position="486"/>
    </location>
</feature>
<evidence type="ECO:0000256" key="10">
    <source>
        <dbReference type="SAM" id="MobiDB-lite"/>
    </source>
</evidence>
<protein>
    <recommendedName>
        <fullName evidence="1">non-specific serine/threonine protein kinase</fullName>
        <ecNumber evidence="1">2.7.11.1</ecNumber>
    </recommendedName>
</protein>
<keyword evidence="2" id="KW-0723">Serine/threonine-protein kinase</keyword>
<dbReference type="FunFam" id="3.30.200.20:FF:000770">
    <property type="entry name" value="SRSF protein kinase 2"/>
    <property type="match status" value="1"/>
</dbReference>
<keyword evidence="6 9" id="KW-0067">ATP-binding</keyword>
<dbReference type="PROSITE" id="PS50011">
    <property type="entry name" value="PROTEIN_KINASE_DOM"/>
    <property type="match status" value="1"/>
</dbReference>
<dbReference type="STRING" id="669874.A0A1E4TPB0"/>
<evidence type="ECO:0000313" key="13">
    <source>
        <dbReference type="Proteomes" id="UP000094236"/>
    </source>
</evidence>
<dbReference type="SUPFAM" id="SSF56112">
    <property type="entry name" value="Protein kinase-like (PK-like)"/>
    <property type="match status" value="1"/>
</dbReference>
<dbReference type="FunFam" id="1.10.510.10:FF:000275">
    <property type="entry name" value="SRSF protein kinase 2 isoform X3"/>
    <property type="match status" value="1"/>
</dbReference>
<dbReference type="GO" id="GO:0004674">
    <property type="term" value="F:protein serine/threonine kinase activity"/>
    <property type="evidence" value="ECO:0007669"/>
    <property type="project" value="UniProtKB-KW"/>
</dbReference>
<evidence type="ECO:0000256" key="1">
    <source>
        <dbReference type="ARBA" id="ARBA00012513"/>
    </source>
</evidence>
<organism evidence="12 13">
    <name type="scientific">Pachysolen tannophilus NRRL Y-2460</name>
    <dbReference type="NCBI Taxonomy" id="669874"/>
    <lineage>
        <taxon>Eukaryota</taxon>
        <taxon>Fungi</taxon>
        <taxon>Dikarya</taxon>
        <taxon>Ascomycota</taxon>
        <taxon>Saccharomycotina</taxon>
        <taxon>Pichiomycetes</taxon>
        <taxon>Pachysolenaceae</taxon>
        <taxon>Pachysolen</taxon>
    </lineage>
</organism>
<feature type="compositionally biased region" description="Low complexity" evidence="10">
    <location>
        <begin position="98"/>
        <end position="110"/>
    </location>
</feature>
<feature type="compositionally biased region" description="Low complexity" evidence="10">
    <location>
        <begin position="384"/>
        <end position="398"/>
    </location>
</feature>
<sequence length="731" mass="81522">MFKKSVKKLSQMTSQNLGDDNFEKTKLKVNTNLDPTNSGIGNSMGNTNSNNSNLSKLSMAIAEGQNNGNNSSSKILDSSSHDTVTGNGNGNGNGSSNGSGNHSVNHSVNHSRTRADDNDNSSRGHQYQQGKFDELVWNDDSSSDTDYSYEDSDEQAHINLHNEEDQEDYKHGGYHPAHIGEYYKDKRYKLVRKLGWGHFSTVWLAKDLESKRHVAMKIVRSATNYRETAIDEIKLLTTINETDILHPGHDNIIKLLDYFDHKGPNGVHIVMVFEVLGENLLSLIRRYKHRGLPIKFVKQIAKQILLSMDFLHRKCGIIHTDIKPENVLMEIRDVEQILLYLEIENKEKKLARKISISSRAHSSSTSISNDSSPVPLSGNSIQKSATLSNFNSSSSRNDSPMEKSSSINFGPRSARHSRRKTLITGSQPLPSPLRSFSFSGENAFNNAMNKMNYSNNSNSNNSEASANAISSNRSIPNPSSALSTATTANNSVLSSLSAMSISGGQDLGNPPTNEEINDDDIIKVKIADLGNACWVYKHFTDDIQTRQYRSPEVILGAEWGCSTDIWSIGCLIFELLTGDYLFDPTEGSSFNKNDDHLAQIIELLGNIPHEVLINGYETKKYFHSDLSKLRRIKNLKPWGLQKVLYEKYKFGEAESIEISEFLSPMLRLQPDKRADAGGMVNHPWLADTIGLENVVIERPLGGAGDDIPGWFKQIKKQHFKHHHGERDDSKA</sequence>
<keyword evidence="13" id="KW-1185">Reference proteome</keyword>
<dbReference type="EMBL" id="KV454017">
    <property type="protein sequence ID" value="ODV93581.1"/>
    <property type="molecule type" value="Genomic_DNA"/>
</dbReference>